<reference evidence="3" key="1">
    <citation type="journal article" date="2019" name="Int. J. Syst. Evol. Microbiol.">
        <title>The Global Catalogue of Microorganisms (GCM) 10K type strain sequencing project: providing services to taxonomists for standard genome sequencing and annotation.</title>
        <authorList>
            <consortium name="The Broad Institute Genomics Platform"/>
            <consortium name="The Broad Institute Genome Sequencing Center for Infectious Disease"/>
            <person name="Wu L."/>
            <person name="Ma J."/>
        </authorList>
    </citation>
    <scope>NUCLEOTIDE SEQUENCE [LARGE SCALE GENOMIC DNA]</scope>
    <source>
        <strain evidence="3">NBRC 110608</strain>
    </source>
</reference>
<dbReference type="PANTHER" id="PTHR46211:SF14">
    <property type="entry name" value="GLYCEROPHOSPHODIESTER PHOSPHODIESTERASE"/>
    <property type="match status" value="1"/>
</dbReference>
<proteinExistence type="predicted"/>
<dbReference type="InterPro" id="IPR017946">
    <property type="entry name" value="PLC-like_Pdiesterase_TIM-brl"/>
</dbReference>
<dbReference type="InterPro" id="IPR030395">
    <property type="entry name" value="GP_PDE_dom"/>
</dbReference>
<evidence type="ECO:0000313" key="2">
    <source>
        <dbReference type="EMBL" id="BDZ56818.1"/>
    </source>
</evidence>
<name>A0ABN6YHT2_9MICO</name>
<dbReference type="PANTHER" id="PTHR46211">
    <property type="entry name" value="GLYCEROPHOSPHORYL DIESTER PHOSPHODIESTERASE"/>
    <property type="match status" value="1"/>
</dbReference>
<organism evidence="2 3">
    <name type="scientific">Barrientosiimonas endolithica</name>
    <dbReference type="NCBI Taxonomy" id="1535208"/>
    <lineage>
        <taxon>Bacteria</taxon>
        <taxon>Bacillati</taxon>
        <taxon>Actinomycetota</taxon>
        <taxon>Actinomycetes</taxon>
        <taxon>Micrococcales</taxon>
        <taxon>Dermacoccaceae</taxon>
        <taxon>Barrientosiimonas</taxon>
    </lineage>
</organism>
<keyword evidence="3" id="KW-1185">Reference proteome</keyword>
<dbReference type="Gene3D" id="3.20.20.190">
    <property type="entry name" value="Phosphatidylinositol (PI) phosphodiesterase"/>
    <property type="match status" value="1"/>
</dbReference>
<gene>
    <name evidence="2" type="ORF">GCM10025872_04750</name>
</gene>
<evidence type="ECO:0000259" key="1">
    <source>
        <dbReference type="PROSITE" id="PS51704"/>
    </source>
</evidence>
<evidence type="ECO:0000313" key="3">
    <source>
        <dbReference type="Proteomes" id="UP001321421"/>
    </source>
</evidence>
<dbReference type="Pfam" id="PF03009">
    <property type="entry name" value="GDPD"/>
    <property type="match status" value="1"/>
</dbReference>
<dbReference type="PROSITE" id="PS51704">
    <property type="entry name" value="GP_PDE"/>
    <property type="match status" value="1"/>
</dbReference>
<sequence length="373" mass="40444">MLVAPSSPGLRDPDRMKRIASAGLLLGALLAQPVLAGPAVAARPPGPPPRVAFDLQAHRGGIGERTESSISSFDNALHTGVSTLELDTQITKDAKVVVTHDRQTNPDVCRDTAPATPGDPQFPYVGKYVKDLTLAQLKTLDCGFQQRPGYPEQVNTPGSRMIELSDVFDLVKSHRANKVRLNVETKVEAGAPEQTAPREQFVRLVQREIARSGLSRQVTVQSFDWGALRVMNRLDPSLPLVALTNRDFLQVGQPGASPWLGGLDADDFGGDFVAAVDAIPGVTTLSPVDGFPQGCSVSDPACEPYVTRDMVQRAHDRRLKVVPWTVDDPATFRYLLGTGVDGIITNYPTRARAILAEEGYKLPKPFKQPKQVE</sequence>
<protein>
    <submittedName>
        <fullName evidence="2">Glycerophosphoryl diester phosphodiesterase</fullName>
    </submittedName>
</protein>
<accession>A0ABN6YHT2</accession>
<dbReference type="EMBL" id="AP027735">
    <property type="protein sequence ID" value="BDZ56818.1"/>
    <property type="molecule type" value="Genomic_DNA"/>
</dbReference>
<dbReference type="SUPFAM" id="SSF51695">
    <property type="entry name" value="PLC-like phosphodiesterases"/>
    <property type="match status" value="1"/>
</dbReference>
<feature type="domain" description="GP-PDE" evidence="1">
    <location>
        <begin position="53"/>
        <end position="355"/>
    </location>
</feature>
<dbReference type="Proteomes" id="UP001321421">
    <property type="component" value="Chromosome"/>
</dbReference>